<comment type="similarity">
    <text evidence="1">Belongs to the ABC transporter superfamily.</text>
</comment>
<dbReference type="GO" id="GO:0005524">
    <property type="term" value="F:ATP binding"/>
    <property type="evidence" value="ECO:0007669"/>
    <property type="project" value="UniProtKB-KW"/>
</dbReference>
<dbReference type="RefSeq" id="WP_212010847.1">
    <property type="nucleotide sequence ID" value="NZ_JAAFYZ010000068.1"/>
</dbReference>
<feature type="domain" description="ABC transporter" evidence="5">
    <location>
        <begin position="2"/>
        <end position="227"/>
    </location>
</feature>
<accession>A0ABS5KTF0</accession>
<evidence type="ECO:0000256" key="1">
    <source>
        <dbReference type="ARBA" id="ARBA00005417"/>
    </source>
</evidence>
<dbReference type="PROSITE" id="PS50893">
    <property type="entry name" value="ABC_TRANSPORTER_2"/>
    <property type="match status" value="1"/>
</dbReference>
<protein>
    <submittedName>
        <fullName evidence="6">ATP-binding cassette domain-containing protein</fullName>
    </submittedName>
</protein>
<evidence type="ECO:0000313" key="7">
    <source>
        <dbReference type="Proteomes" id="UP000730482"/>
    </source>
</evidence>
<keyword evidence="7" id="KW-1185">Reference proteome</keyword>
<evidence type="ECO:0000256" key="2">
    <source>
        <dbReference type="ARBA" id="ARBA00022448"/>
    </source>
</evidence>
<dbReference type="Pfam" id="PF00005">
    <property type="entry name" value="ABC_tran"/>
    <property type="match status" value="1"/>
</dbReference>
<name>A0ABS5KTF0_9ACTN</name>
<evidence type="ECO:0000259" key="5">
    <source>
        <dbReference type="PROSITE" id="PS50893"/>
    </source>
</evidence>
<reference evidence="6 7" key="1">
    <citation type="submission" date="2020-02" db="EMBL/GenBank/DDBJ databases">
        <title>Acidophilic actinobacteria isolated from forest soil.</title>
        <authorList>
            <person name="Golinska P."/>
        </authorList>
    </citation>
    <scope>NUCLEOTIDE SEQUENCE [LARGE SCALE GENOMIC DNA]</scope>
    <source>
        <strain evidence="6 7">NL8</strain>
    </source>
</reference>
<dbReference type="SUPFAM" id="SSF52540">
    <property type="entry name" value="P-loop containing nucleoside triphosphate hydrolases"/>
    <property type="match status" value="1"/>
</dbReference>
<dbReference type="Proteomes" id="UP000730482">
    <property type="component" value="Unassembled WGS sequence"/>
</dbReference>
<dbReference type="PANTHER" id="PTHR43335">
    <property type="entry name" value="ABC TRANSPORTER, ATP-BINDING PROTEIN"/>
    <property type="match status" value="1"/>
</dbReference>
<dbReference type="Gene3D" id="3.40.50.300">
    <property type="entry name" value="P-loop containing nucleotide triphosphate hydrolases"/>
    <property type="match status" value="1"/>
</dbReference>
<evidence type="ECO:0000256" key="4">
    <source>
        <dbReference type="ARBA" id="ARBA00022840"/>
    </source>
</evidence>
<evidence type="ECO:0000256" key="3">
    <source>
        <dbReference type="ARBA" id="ARBA00022741"/>
    </source>
</evidence>
<dbReference type="InterPro" id="IPR003593">
    <property type="entry name" value="AAA+_ATPase"/>
</dbReference>
<keyword evidence="4 6" id="KW-0067">ATP-binding</keyword>
<dbReference type="EMBL" id="JAAFYZ010000068">
    <property type="protein sequence ID" value="MBS2549284.1"/>
    <property type="molecule type" value="Genomic_DNA"/>
</dbReference>
<sequence>MIDARDLTKRYGATLAVDRLSFTVRPGAVTGFLGPNGSGKSTTMRMVMGLDAPDGGQARIGGRPYQQARWPLREAGALLEARAFHPGRTGRSHLRALAAANAVPRSRVEEVLGMVGLESAADRRAGTYSLGMAQRLGIAAALIGDPAVLLFDEPVNGLDPEGVRWIRQLMRRLAAEGRTVFMSSHLISEMAQTADRLIVIGAGRLLADTTVAELSARAGGNLEDAFFALTADTAQYRAATEGGF</sequence>
<dbReference type="SMART" id="SM00382">
    <property type="entry name" value="AAA"/>
    <property type="match status" value="1"/>
</dbReference>
<dbReference type="InterPro" id="IPR003439">
    <property type="entry name" value="ABC_transporter-like_ATP-bd"/>
</dbReference>
<dbReference type="InterPro" id="IPR017871">
    <property type="entry name" value="ABC_transporter-like_CS"/>
</dbReference>
<dbReference type="PANTHER" id="PTHR43335:SF4">
    <property type="entry name" value="ABC TRANSPORTER, ATP-BINDING PROTEIN"/>
    <property type="match status" value="1"/>
</dbReference>
<dbReference type="PROSITE" id="PS00211">
    <property type="entry name" value="ABC_TRANSPORTER_1"/>
    <property type="match status" value="1"/>
</dbReference>
<keyword evidence="2" id="KW-0813">Transport</keyword>
<proteinExistence type="inferred from homology"/>
<organism evidence="6 7">
    <name type="scientific">Catenulispora pinistramenti</name>
    <dbReference type="NCBI Taxonomy" id="2705254"/>
    <lineage>
        <taxon>Bacteria</taxon>
        <taxon>Bacillati</taxon>
        <taxon>Actinomycetota</taxon>
        <taxon>Actinomycetes</taxon>
        <taxon>Catenulisporales</taxon>
        <taxon>Catenulisporaceae</taxon>
        <taxon>Catenulispora</taxon>
    </lineage>
</organism>
<dbReference type="InterPro" id="IPR027417">
    <property type="entry name" value="P-loop_NTPase"/>
</dbReference>
<gene>
    <name evidence="6" type="ORF">KGQ19_20685</name>
</gene>
<comment type="caution">
    <text evidence="6">The sequence shown here is derived from an EMBL/GenBank/DDBJ whole genome shotgun (WGS) entry which is preliminary data.</text>
</comment>
<keyword evidence="3" id="KW-0547">Nucleotide-binding</keyword>
<evidence type="ECO:0000313" key="6">
    <source>
        <dbReference type="EMBL" id="MBS2549284.1"/>
    </source>
</evidence>